<sequence length="133" mass="14704">MPALHAYFPTDPDRDQEWAFESVRSTLAGADVTFDTKVNPFTRQANLKVAVDREYGQFHLTVSFEQGTAVDADLRTIADGLGAGFSRIRVLYGPDPDDDHTDVVVEVMDLFESFGPVLVYGADAERVFVDTLS</sequence>
<keyword evidence="2" id="KW-1185">Reference proteome</keyword>
<dbReference type="Proteomes" id="UP000632740">
    <property type="component" value="Unassembled WGS sequence"/>
</dbReference>
<dbReference type="EMBL" id="BONK01000012">
    <property type="protein sequence ID" value="GIG22560.1"/>
    <property type="molecule type" value="Genomic_DNA"/>
</dbReference>
<organism evidence="1 2">
    <name type="scientific">Cellulomonas chitinilytica</name>
    <dbReference type="NCBI Taxonomy" id="398759"/>
    <lineage>
        <taxon>Bacteria</taxon>
        <taxon>Bacillati</taxon>
        <taxon>Actinomycetota</taxon>
        <taxon>Actinomycetes</taxon>
        <taxon>Micrococcales</taxon>
        <taxon>Cellulomonadaceae</taxon>
        <taxon>Cellulomonas</taxon>
    </lineage>
</organism>
<protein>
    <submittedName>
        <fullName evidence="1">Uncharacterized protein</fullName>
    </submittedName>
</protein>
<accession>A0A919P5D8</accession>
<dbReference type="RefSeq" id="WP_203757439.1">
    <property type="nucleotide sequence ID" value="NZ_BONK01000012.1"/>
</dbReference>
<proteinExistence type="predicted"/>
<gene>
    <name evidence="1" type="ORF">Cch01nite_32840</name>
</gene>
<reference evidence="1" key="1">
    <citation type="submission" date="2021-01" db="EMBL/GenBank/DDBJ databases">
        <title>Whole genome shotgun sequence of Cellulomonas chitinilytica NBRC 110799.</title>
        <authorList>
            <person name="Komaki H."/>
            <person name="Tamura T."/>
        </authorList>
    </citation>
    <scope>NUCLEOTIDE SEQUENCE</scope>
    <source>
        <strain evidence="1">NBRC 110799</strain>
    </source>
</reference>
<dbReference type="AlphaFoldDB" id="A0A919P5D8"/>
<comment type="caution">
    <text evidence="1">The sequence shown here is derived from an EMBL/GenBank/DDBJ whole genome shotgun (WGS) entry which is preliminary data.</text>
</comment>
<evidence type="ECO:0000313" key="1">
    <source>
        <dbReference type="EMBL" id="GIG22560.1"/>
    </source>
</evidence>
<evidence type="ECO:0000313" key="2">
    <source>
        <dbReference type="Proteomes" id="UP000632740"/>
    </source>
</evidence>
<name>A0A919P5D8_9CELL</name>